<reference evidence="1" key="1">
    <citation type="submission" date="2023-10" db="EMBL/GenBank/DDBJ databases">
        <authorList>
            <person name="Chen Y."/>
            <person name="Shah S."/>
            <person name="Dougan E. K."/>
            <person name="Thang M."/>
            <person name="Chan C."/>
        </authorList>
    </citation>
    <scope>NUCLEOTIDE SEQUENCE [LARGE SCALE GENOMIC DNA]</scope>
</reference>
<accession>A0ABN9Y6U5</accession>
<protein>
    <submittedName>
        <fullName evidence="1">Uncharacterized protein</fullName>
    </submittedName>
</protein>
<organism evidence="1 2">
    <name type="scientific">Prorocentrum cordatum</name>
    <dbReference type="NCBI Taxonomy" id="2364126"/>
    <lineage>
        <taxon>Eukaryota</taxon>
        <taxon>Sar</taxon>
        <taxon>Alveolata</taxon>
        <taxon>Dinophyceae</taxon>
        <taxon>Prorocentrales</taxon>
        <taxon>Prorocentraceae</taxon>
        <taxon>Prorocentrum</taxon>
    </lineage>
</organism>
<dbReference type="EMBL" id="CAUYUJ010021982">
    <property type="protein sequence ID" value="CAK0908268.1"/>
    <property type="molecule type" value="Genomic_DNA"/>
</dbReference>
<comment type="caution">
    <text evidence="1">The sequence shown here is derived from an EMBL/GenBank/DDBJ whole genome shotgun (WGS) entry which is preliminary data.</text>
</comment>
<evidence type="ECO:0000313" key="1">
    <source>
        <dbReference type="EMBL" id="CAK0908268.1"/>
    </source>
</evidence>
<proteinExistence type="predicted"/>
<dbReference type="Proteomes" id="UP001189429">
    <property type="component" value="Unassembled WGS sequence"/>
</dbReference>
<name>A0ABN9Y6U5_9DINO</name>
<sequence>MDHILSRMKACPYMDFGVYGPYHHRLMRRMRFTGMTQDPDGTTKITEPSVPVDCNSWVRSHEVPQPKLLGFAAVGLGTLIAYRKKYDCNLYGAETWGIQYQADARCRPARAPGPAGPSWAQIAR</sequence>
<gene>
    <name evidence="1" type="ORF">PCOR1329_LOCUS82984</name>
</gene>
<keyword evidence="2" id="KW-1185">Reference proteome</keyword>
<evidence type="ECO:0000313" key="2">
    <source>
        <dbReference type="Proteomes" id="UP001189429"/>
    </source>
</evidence>